<dbReference type="AlphaFoldDB" id="A0AAV5G8H2"/>
<dbReference type="EMBL" id="BQKK01000002">
    <property type="protein sequence ID" value="GJN42919.1"/>
    <property type="molecule type" value="Genomic_DNA"/>
</dbReference>
<dbReference type="PANTHER" id="PTHR31690">
    <property type="entry name" value="FUCOSE MUTAROTASE"/>
    <property type="match status" value="1"/>
</dbReference>
<organism evidence="4 5">
    <name type="scientific">Corynebacterium ammoniagenes</name>
    <name type="common">Brevibacterium ammoniagenes</name>
    <dbReference type="NCBI Taxonomy" id="1697"/>
    <lineage>
        <taxon>Bacteria</taxon>
        <taxon>Bacillati</taxon>
        <taxon>Actinomycetota</taxon>
        <taxon>Actinomycetes</taxon>
        <taxon>Mycobacteriales</taxon>
        <taxon>Corynebacteriaceae</taxon>
        <taxon>Corynebacterium</taxon>
    </lineage>
</organism>
<evidence type="ECO:0000313" key="5">
    <source>
        <dbReference type="Proteomes" id="UP001054925"/>
    </source>
</evidence>
<dbReference type="InterPro" id="IPR023750">
    <property type="entry name" value="RbsD-like_sf"/>
</dbReference>
<dbReference type="GO" id="GO:0042806">
    <property type="term" value="F:fucose binding"/>
    <property type="evidence" value="ECO:0007669"/>
    <property type="project" value="TreeGrafter"/>
</dbReference>
<comment type="catalytic activity">
    <reaction evidence="1">
        <text>beta-D-ribopyranose = beta-D-ribofuranose</text>
        <dbReference type="Rhea" id="RHEA:25432"/>
        <dbReference type="ChEBI" id="CHEBI:27476"/>
        <dbReference type="ChEBI" id="CHEBI:47002"/>
        <dbReference type="EC" id="5.4.99.62"/>
    </reaction>
</comment>
<protein>
    <submittedName>
        <fullName evidence="4">Fucose isomerase</fullName>
    </submittedName>
</protein>
<dbReference type="Gene3D" id="3.40.1650.10">
    <property type="entry name" value="RbsD-like domain"/>
    <property type="match status" value="1"/>
</dbReference>
<name>A0AAV5G8H2_CORAM</name>
<evidence type="ECO:0000313" key="4">
    <source>
        <dbReference type="EMBL" id="GJN42919.1"/>
    </source>
</evidence>
<dbReference type="PANTHER" id="PTHR31690:SF4">
    <property type="entry name" value="FUCOSE MUTAROTASE"/>
    <property type="match status" value="1"/>
</dbReference>
<evidence type="ECO:0000256" key="2">
    <source>
        <dbReference type="ARBA" id="ARBA00023235"/>
    </source>
</evidence>
<dbReference type="SUPFAM" id="SSF102546">
    <property type="entry name" value="RbsD-like"/>
    <property type="match status" value="1"/>
</dbReference>
<dbReference type="InterPro" id="IPR007721">
    <property type="entry name" value="RbsD_FucU"/>
</dbReference>
<evidence type="ECO:0000256" key="3">
    <source>
        <dbReference type="ARBA" id="ARBA00036324"/>
    </source>
</evidence>
<dbReference type="GO" id="GO:0006004">
    <property type="term" value="P:fucose metabolic process"/>
    <property type="evidence" value="ECO:0007669"/>
    <property type="project" value="TreeGrafter"/>
</dbReference>
<gene>
    <name evidence="4" type="primary">fucU</name>
    <name evidence="4" type="ORF">CAT723_13980</name>
</gene>
<dbReference type="RefSeq" id="WP_236163798.1">
    <property type="nucleotide sequence ID" value="NZ_BQKK01000002.1"/>
</dbReference>
<dbReference type="Pfam" id="PF05025">
    <property type="entry name" value="RbsD_FucU"/>
    <property type="match status" value="1"/>
</dbReference>
<comment type="catalytic activity">
    <reaction evidence="3">
        <text>alpha-L-fucose = beta-L-fucose</text>
        <dbReference type="Rhea" id="RHEA:25580"/>
        <dbReference type="ChEBI" id="CHEBI:42548"/>
        <dbReference type="ChEBI" id="CHEBI:42589"/>
        <dbReference type="EC" id="5.1.3.29"/>
    </reaction>
</comment>
<dbReference type="GO" id="GO:0036373">
    <property type="term" value="F:L-fucose mutarotase activity"/>
    <property type="evidence" value="ECO:0007669"/>
    <property type="project" value="UniProtKB-EC"/>
</dbReference>
<dbReference type="InterPro" id="IPR050443">
    <property type="entry name" value="RbsD/FucU_mutarotase"/>
</dbReference>
<keyword evidence="2 4" id="KW-0413">Isomerase</keyword>
<comment type="caution">
    <text evidence="4">The sequence shown here is derived from an EMBL/GenBank/DDBJ whole genome shotgun (WGS) entry which is preliminary data.</text>
</comment>
<evidence type="ECO:0000256" key="1">
    <source>
        <dbReference type="ARBA" id="ARBA00000223"/>
    </source>
</evidence>
<sequence>MLNNISPLISPKLLKVLADMGHGDEITIADAHYPVQGSAETVIRLDGVKIPKLLDGILQLLPLDDYHDWQYALMQTVGDDEDPVIWETYREILDNHGNHVPHTFERFEFYEYARKSCATVITGETAQYGNIILRKGIVTE</sequence>
<dbReference type="GO" id="GO:0062193">
    <property type="term" value="F:D-ribose pyranase activity"/>
    <property type="evidence" value="ECO:0007669"/>
    <property type="project" value="UniProtKB-EC"/>
</dbReference>
<dbReference type="Proteomes" id="UP001054925">
    <property type="component" value="Unassembled WGS sequence"/>
</dbReference>
<reference evidence="4" key="1">
    <citation type="submission" date="2021-12" db="EMBL/GenBank/DDBJ databases">
        <title>Draft genome sequence of Corynebacterium ammoniagenes strain T-723.</title>
        <authorList>
            <person name="Matsuzawa M."/>
            <person name="Hiratani M."/>
            <person name="Abe I."/>
            <person name="Tsuji Y."/>
            <person name="Nakamura J."/>
        </authorList>
    </citation>
    <scope>NUCLEOTIDE SEQUENCE</scope>
    <source>
        <strain evidence="4">T-723</strain>
    </source>
</reference>
<proteinExistence type="predicted"/>
<accession>A0AAV5G8H2</accession>